<name>A0ABV0D1B7_9SPHN</name>
<dbReference type="PANTHER" id="PTHR34477:SF1">
    <property type="entry name" value="UPF0213 PROTEIN YHBQ"/>
    <property type="match status" value="1"/>
</dbReference>
<evidence type="ECO:0000256" key="1">
    <source>
        <dbReference type="ARBA" id="ARBA00007435"/>
    </source>
</evidence>
<gene>
    <name evidence="4" type="ORF">ABDJ38_16245</name>
</gene>
<evidence type="ECO:0000313" key="5">
    <source>
        <dbReference type="Proteomes" id="UP001484535"/>
    </source>
</evidence>
<dbReference type="EMBL" id="JBDLBR010000008">
    <property type="protein sequence ID" value="MEN7538727.1"/>
    <property type="molecule type" value="Genomic_DNA"/>
</dbReference>
<comment type="caution">
    <text evidence="4">The sequence shown here is derived from an EMBL/GenBank/DDBJ whole genome shotgun (WGS) entry which is preliminary data.</text>
</comment>
<feature type="region of interest" description="Disordered" evidence="2">
    <location>
        <begin position="88"/>
        <end position="110"/>
    </location>
</feature>
<dbReference type="Proteomes" id="UP001484535">
    <property type="component" value="Unassembled WGS sequence"/>
</dbReference>
<evidence type="ECO:0000313" key="4">
    <source>
        <dbReference type="EMBL" id="MEN7538727.1"/>
    </source>
</evidence>
<dbReference type="Pfam" id="PF01541">
    <property type="entry name" value="GIY-YIG"/>
    <property type="match status" value="1"/>
</dbReference>
<dbReference type="CDD" id="cd10456">
    <property type="entry name" value="GIY-YIG_UPF0213"/>
    <property type="match status" value="1"/>
</dbReference>
<reference evidence="4 5" key="1">
    <citation type="submission" date="2024-05" db="EMBL/GenBank/DDBJ databases">
        <authorList>
            <person name="Park S."/>
        </authorList>
    </citation>
    <scope>NUCLEOTIDE SEQUENCE [LARGE SCALE GENOMIC DNA]</scope>
    <source>
        <strain evidence="4 5">DGU5</strain>
    </source>
</reference>
<dbReference type="Gene3D" id="3.40.1440.10">
    <property type="entry name" value="GIY-YIG endonuclease"/>
    <property type="match status" value="1"/>
</dbReference>
<comment type="similarity">
    <text evidence="1">Belongs to the UPF0213 family.</text>
</comment>
<proteinExistence type="inferred from homology"/>
<feature type="compositionally biased region" description="Gly residues" evidence="2">
    <location>
        <begin position="101"/>
        <end position="110"/>
    </location>
</feature>
<feature type="domain" description="GIY-YIG" evidence="3">
    <location>
        <begin position="1"/>
        <end position="76"/>
    </location>
</feature>
<dbReference type="InterPro" id="IPR000305">
    <property type="entry name" value="GIY-YIG_endonuc"/>
</dbReference>
<evidence type="ECO:0000256" key="2">
    <source>
        <dbReference type="SAM" id="MobiDB-lite"/>
    </source>
</evidence>
<dbReference type="InterPro" id="IPR035901">
    <property type="entry name" value="GIY-YIG_endonuc_sf"/>
</dbReference>
<dbReference type="PANTHER" id="PTHR34477">
    <property type="entry name" value="UPF0213 PROTEIN YHBQ"/>
    <property type="match status" value="1"/>
</dbReference>
<organism evidence="4 5">
    <name type="scientific">Aurantiacibacter flavus</name>
    <dbReference type="NCBI Taxonomy" id="3145232"/>
    <lineage>
        <taxon>Bacteria</taxon>
        <taxon>Pseudomonadati</taxon>
        <taxon>Pseudomonadota</taxon>
        <taxon>Alphaproteobacteria</taxon>
        <taxon>Sphingomonadales</taxon>
        <taxon>Erythrobacteraceae</taxon>
        <taxon>Aurantiacibacter</taxon>
    </lineage>
</organism>
<accession>A0ABV0D1B7</accession>
<protein>
    <submittedName>
        <fullName evidence="4">GIY-YIG nuclease family protein</fullName>
    </submittedName>
</protein>
<dbReference type="InterPro" id="IPR050190">
    <property type="entry name" value="UPF0213_domain"/>
</dbReference>
<keyword evidence="5" id="KW-1185">Reference proteome</keyword>
<evidence type="ECO:0000259" key="3">
    <source>
        <dbReference type="PROSITE" id="PS50164"/>
    </source>
</evidence>
<dbReference type="RefSeq" id="WP_346786187.1">
    <property type="nucleotide sequence ID" value="NZ_JBDLBR010000008.1"/>
</dbReference>
<sequence>MPFWTYMLHCRGGKFYTGHTDNLDLRMAQHKAGAIPGFTSERLPVELGWSQEFPSRQEAFEAERRIKGWSRAKKLALIRGDWEAISLHAQSKDGPSTSSGRAGGGGQADV</sequence>
<dbReference type="SUPFAM" id="SSF82771">
    <property type="entry name" value="GIY-YIG endonuclease"/>
    <property type="match status" value="1"/>
</dbReference>
<dbReference type="PROSITE" id="PS50164">
    <property type="entry name" value="GIY_YIG"/>
    <property type="match status" value="1"/>
</dbReference>